<dbReference type="InterPro" id="IPR014718">
    <property type="entry name" value="GH-type_carb-bd"/>
</dbReference>
<dbReference type="Pfam" id="PF01263">
    <property type="entry name" value="Aldose_epim"/>
    <property type="match status" value="1"/>
</dbReference>
<dbReference type="PANTHER" id="PTHR11122">
    <property type="entry name" value="APOSPORY-ASSOCIATED PROTEIN C-RELATED"/>
    <property type="match status" value="1"/>
</dbReference>
<dbReference type="SUPFAM" id="SSF74650">
    <property type="entry name" value="Galactose mutarotase-like"/>
    <property type="match status" value="1"/>
</dbReference>
<dbReference type="RefSeq" id="WP_055285474.1">
    <property type="nucleotide sequence ID" value="NZ_CYYP01000003.1"/>
</dbReference>
<reference evidence="1 2" key="1">
    <citation type="submission" date="2015-09" db="EMBL/GenBank/DDBJ databases">
        <authorList>
            <consortium name="Pathogen Informatics"/>
        </authorList>
    </citation>
    <scope>NUCLEOTIDE SEQUENCE [LARGE SCALE GENOMIC DNA]</scope>
    <source>
        <strain evidence="1 2">2789STDY5608823</strain>
    </source>
</reference>
<proteinExistence type="predicted"/>
<dbReference type="GO" id="GO:0005975">
    <property type="term" value="P:carbohydrate metabolic process"/>
    <property type="evidence" value="ECO:0007669"/>
    <property type="project" value="InterPro"/>
</dbReference>
<dbReference type="InterPro" id="IPR008183">
    <property type="entry name" value="Aldose_1/G6P_1-epimerase"/>
</dbReference>
<protein>
    <submittedName>
        <fullName evidence="1">Aldose 1-epimerase</fullName>
    </submittedName>
</protein>
<sequence>MECALSNDSISIKVSTAGGSFTSIEAGGREYLWQGDPAVWSGQAPICFPICGGLRDGNGMTFAGHHVKLARHGFARKQEWKLLSQGENELAMCLASEDNAALLSDYPYPFKLVARYTLEGDTVRVSYEVTNEGTEDMPFFIGGHPGFRCPIDAGEAYTDYELRFEKDEAAELCTAVPSTGLIDVDRRSKNPMVGKTLPLSHELFDFAETIFDVLESRQVTLSKKGEDKGVRLSFEGFPYLIVWSKPEGDFVAIEPWGGLSTCSDEDDVLEHKRGCLVAKPKETVVRSFTIEIL</sequence>
<name>A0A173YJF3_9ACTN</name>
<dbReference type="CDD" id="cd09024">
    <property type="entry name" value="Aldose_epim_lacX"/>
    <property type="match status" value="1"/>
</dbReference>
<organism evidence="1 2">
    <name type="scientific">Collinsella aerofaciens</name>
    <dbReference type="NCBI Taxonomy" id="74426"/>
    <lineage>
        <taxon>Bacteria</taxon>
        <taxon>Bacillati</taxon>
        <taxon>Actinomycetota</taxon>
        <taxon>Coriobacteriia</taxon>
        <taxon>Coriobacteriales</taxon>
        <taxon>Coriobacteriaceae</taxon>
        <taxon>Collinsella</taxon>
    </lineage>
</organism>
<gene>
    <name evidence="1" type="ORF">ERS852381_00477</name>
</gene>
<dbReference type="Proteomes" id="UP000095468">
    <property type="component" value="Unassembled WGS sequence"/>
</dbReference>
<dbReference type="AlphaFoldDB" id="A0A173YJF3"/>
<evidence type="ECO:0000313" key="1">
    <source>
        <dbReference type="EMBL" id="CUN63899.1"/>
    </source>
</evidence>
<dbReference type="GO" id="GO:0030246">
    <property type="term" value="F:carbohydrate binding"/>
    <property type="evidence" value="ECO:0007669"/>
    <property type="project" value="InterPro"/>
</dbReference>
<dbReference type="Gene3D" id="2.70.98.10">
    <property type="match status" value="1"/>
</dbReference>
<accession>A0A173YJF3</accession>
<evidence type="ECO:0000313" key="2">
    <source>
        <dbReference type="Proteomes" id="UP000095468"/>
    </source>
</evidence>
<dbReference type="GO" id="GO:0016853">
    <property type="term" value="F:isomerase activity"/>
    <property type="evidence" value="ECO:0007669"/>
    <property type="project" value="InterPro"/>
</dbReference>
<dbReference type="PANTHER" id="PTHR11122:SF13">
    <property type="entry name" value="GLUCOSE-6-PHOSPHATE 1-EPIMERASE"/>
    <property type="match status" value="1"/>
</dbReference>
<dbReference type="InterPro" id="IPR037481">
    <property type="entry name" value="LacX"/>
</dbReference>
<dbReference type="EMBL" id="CYYP01000003">
    <property type="protein sequence ID" value="CUN63899.1"/>
    <property type="molecule type" value="Genomic_DNA"/>
</dbReference>
<dbReference type="InterPro" id="IPR011013">
    <property type="entry name" value="Gal_mutarotase_sf_dom"/>
</dbReference>